<feature type="transmembrane region" description="Helical" evidence="1">
    <location>
        <begin position="66"/>
        <end position="85"/>
    </location>
</feature>
<evidence type="ECO:0000313" key="3">
    <source>
        <dbReference type="EMBL" id="QCI64939.1"/>
    </source>
</evidence>
<keyword evidence="1" id="KW-0812">Transmembrane</keyword>
<gene>
    <name evidence="3" type="ORF">E8M01_12305</name>
</gene>
<organism evidence="3 4">
    <name type="scientific">Phreatobacter stygius</name>
    <dbReference type="NCBI Taxonomy" id="1940610"/>
    <lineage>
        <taxon>Bacteria</taxon>
        <taxon>Pseudomonadati</taxon>
        <taxon>Pseudomonadota</taxon>
        <taxon>Alphaproteobacteria</taxon>
        <taxon>Hyphomicrobiales</taxon>
        <taxon>Phreatobacteraceae</taxon>
        <taxon>Phreatobacter</taxon>
    </lineage>
</organism>
<evidence type="ECO:0000313" key="4">
    <source>
        <dbReference type="Proteomes" id="UP000298781"/>
    </source>
</evidence>
<dbReference type="AlphaFoldDB" id="A0A4D7AVG3"/>
<evidence type="ECO:0000256" key="1">
    <source>
        <dbReference type="SAM" id="Phobius"/>
    </source>
</evidence>
<dbReference type="KEGG" id="pstg:E8M01_12305"/>
<accession>A0A4D7AVG3</accession>
<dbReference type="Proteomes" id="UP000298781">
    <property type="component" value="Chromosome"/>
</dbReference>
<dbReference type="Pfam" id="PF04241">
    <property type="entry name" value="DUF423"/>
    <property type="match status" value="1"/>
</dbReference>
<feature type="transmembrane region" description="Helical" evidence="1">
    <location>
        <begin position="32"/>
        <end position="54"/>
    </location>
</feature>
<keyword evidence="2" id="KW-0732">Signal</keyword>
<keyword evidence="1" id="KW-0472">Membrane</keyword>
<dbReference type="InterPro" id="IPR006696">
    <property type="entry name" value="DUF423"/>
</dbReference>
<feature type="signal peptide" evidence="2">
    <location>
        <begin position="1"/>
        <end position="22"/>
    </location>
</feature>
<feature type="transmembrane region" description="Helical" evidence="1">
    <location>
        <begin position="97"/>
        <end position="118"/>
    </location>
</feature>
<dbReference type="RefSeq" id="WP_136960390.1">
    <property type="nucleotide sequence ID" value="NZ_CP039690.1"/>
</dbReference>
<dbReference type="OrthoDB" id="7173378at2"/>
<keyword evidence="1" id="KW-1133">Transmembrane helix</keyword>
<dbReference type="EMBL" id="CP039690">
    <property type="protein sequence ID" value="QCI64939.1"/>
    <property type="molecule type" value="Genomic_DNA"/>
</dbReference>
<protein>
    <submittedName>
        <fullName evidence="3">DUF423 domain-containing protein</fullName>
    </submittedName>
</protein>
<sequence>MIATRLITCLAALIGAAGVVLAALSTHAYAGTSLNVAASMLSLHAPAILALAIGGRAGVLHAPTSVVAAWGLIVGVLLFSGDLGWRAYSGAAAFPMAAPSGGVVLIAGWLIAALSGLIGQARRA</sequence>
<name>A0A4D7AVG3_9HYPH</name>
<evidence type="ECO:0000256" key="2">
    <source>
        <dbReference type="SAM" id="SignalP"/>
    </source>
</evidence>
<keyword evidence="4" id="KW-1185">Reference proteome</keyword>
<proteinExistence type="predicted"/>
<feature type="chain" id="PRO_5020194041" evidence="2">
    <location>
        <begin position="23"/>
        <end position="124"/>
    </location>
</feature>
<reference evidence="3 4" key="1">
    <citation type="submission" date="2019-04" db="EMBL/GenBank/DDBJ databases">
        <title>Phreatobacter aquaticus sp. nov.</title>
        <authorList>
            <person name="Choi A."/>
        </authorList>
    </citation>
    <scope>NUCLEOTIDE SEQUENCE [LARGE SCALE GENOMIC DNA]</scope>
    <source>
        <strain evidence="3 4">KCTC 52518</strain>
    </source>
</reference>